<comment type="caution">
    <text evidence="1">The sequence shown here is derived from an EMBL/GenBank/DDBJ whole genome shotgun (WGS) entry which is preliminary data.</text>
</comment>
<reference evidence="1 2" key="1">
    <citation type="submission" date="2018-03" db="EMBL/GenBank/DDBJ databases">
        <title>Adhaeribacter sp. HMF7605 Genome sequencing and assembly.</title>
        <authorList>
            <person name="Kang H."/>
            <person name="Kang J."/>
            <person name="Cha I."/>
            <person name="Kim H."/>
            <person name="Joh K."/>
        </authorList>
    </citation>
    <scope>NUCLEOTIDE SEQUENCE [LARGE SCALE GENOMIC DNA]</scope>
    <source>
        <strain evidence="1 2">HMF7605</strain>
    </source>
</reference>
<keyword evidence="2" id="KW-1185">Reference proteome</keyword>
<sequence>MENIPRHVRAEMKEIAAQVRTFQVQKITETLIHLGFTFSTQAELTTFERERMHGIIDAEWPEVEHLYVDYGTEKEIYLAKCNNYPEENEAEQLYFHDGYFQLPEENL</sequence>
<dbReference type="EMBL" id="PYFT01000001">
    <property type="protein sequence ID" value="PSR55905.1"/>
    <property type="molecule type" value="Genomic_DNA"/>
</dbReference>
<proteinExistence type="predicted"/>
<evidence type="ECO:0000313" key="1">
    <source>
        <dbReference type="EMBL" id="PSR55905.1"/>
    </source>
</evidence>
<dbReference type="Proteomes" id="UP000240357">
    <property type="component" value="Unassembled WGS sequence"/>
</dbReference>
<protein>
    <submittedName>
        <fullName evidence="1">Uncharacterized protein</fullName>
    </submittedName>
</protein>
<evidence type="ECO:0000313" key="2">
    <source>
        <dbReference type="Proteomes" id="UP000240357"/>
    </source>
</evidence>
<dbReference type="AlphaFoldDB" id="A0A2T2YKB1"/>
<accession>A0A2T2YKB1</accession>
<gene>
    <name evidence="1" type="ORF">AHMF7605_21575</name>
</gene>
<dbReference type="RefSeq" id="WP_106932087.1">
    <property type="nucleotide sequence ID" value="NZ_PYFT01000001.1"/>
</dbReference>
<name>A0A2T2YKB1_9BACT</name>
<organism evidence="1 2">
    <name type="scientific">Adhaeribacter arboris</name>
    <dbReference type="NCBI Taxonomy" id="2072846"/>
    <lineage>
        <taxon>Bacteria</taxon>
        <taxon>Pseudomonadati</taxon>
        <taxon>Bacteroidota</taxon>
        <taxon>Cytophagia</taxon>
        <taxon>Cytophagales</taxon>
        <taxon>Hymenobacteraceae</taxon>
        <taxon>Adhaeribacter</taxon>
    </lineage>
</organism>